<protein>
    <submittedName>
        <fullName evidence="1">Uncharacterized protein</fullName>
    </submittedName>
</protein>
<dbReference type="EMBL" id="QSUB01000005">
    <property type="protein sequence ID" value="RGN03777.1"/>
    <property type="molecule type" value="Genomic_DNA"/>
</dbReference>
<evidence type="ECO:0000313" key="1">
    <source>
        <dbReference type="EMBL" id="RGN03777.1"/>
    </source>
</evidence>
<dbReference type="Pfam" id="PF20458">
    <property type="entry name" value="DUF6711"/>
    <property type="match status" value="1"/>
</dbReference>
<evidence type="ECO:0000313" key="2">
    <source>
        <dbReference type="EMBL" id="RGQ06520.1"/>
    </source>
</evidence>
<reference evidence="3 4" key="1">
    <citation type="submission" date="2018-08" db="EMBL/GenBank/DDBJ databases">
        <title>A genome reference for cultivated species of the human gut microbiota.</title>
        <authorList>
            <person name="Zou Y."/>
            <person name="Xue W."/>
            <person name="Luo G."/>
        </authorList>
    </citation>
    <scope>NUCLEOTIDE SEQUENCE [LARGE SCALE GENOMIC DNA]</scope>
    <source>
        <strain evidence="2 4">AF29-2BH</strain>
        <strain evidence="1 3">OM06-11AA</strain>
    </source>
</reference>
<dbReference type="RefSeq" id="WP_117739344.1">
    <property type="nucleotide sequence ID" value="NZ_QRSS01000004.1"/>
</dbReference>
<dbReference type="InterPro" id="IPR046557">
    <property type="entry name" value="DUF6711"/>
</dbReference>
<accession>A0A3E5A4M2</accession>
<comment type="caution">
    <text evidence="1">The sequence shown here is derived from an EMBL/GenBank/DDBJ whole genome shotgun (WGS) entry which is preliminary data.</text>
</comment>
<evidence type="ECO:0000313" key="4">
    <source>
        <dbReference type="Proteomes" id="UP000283585"/>
    </source>
</evidence>
<evidence type="ECO:0000313" key="3">
    <source>
        <dbReference type="Proteomes" id="UP000261222"/>
    </source>
</evidence>
<dbReference type="Proteomes" id="UP000261222">
    <property type="component" value="Unassembled WGS sequence"/>
</dbReference>
<sequence>MAYDGWLLKIGDWIVPNTYIQPETYKVGNNKEKIYDKPDYDNVRHTVYTQNKSATIEFDTAKNFNLSDIDVGKIQEALEDARVTTGDLNKNAYKLKFYDPSTDSYVTDKYFTLEPLIYTVSKVGPHRVFYYPISFEFTEVAIID</sequence>
<dbReference type="AlphaFoldDB" id="A0A3E5A4M2"/>
<name>A0A3E5A4M2_9FIRM</name>
<organism evidence="1 3">
    <name type="scientific">Blautia obeum</name>
    <dbReference type="NCBI Taxonomy" id="40520"/>
    <lineage>
        <taxon>Bacteria</taxon>
        <taxon>Bacillati</taxon>
        <taxon>Bacillota</taxon>
        <taxon>Clostridia</taxon>
        <taxon>Lachnospirales</taxon>
        <taxon>Lachnospiraceae</taxon>
        <taxon>Blautia</taxon>
    </lineage>
</organism>
<proteinExistence type="predicted"/>
<dbReference type="Proteomes" id="UP000283585">
    <property type="component" value="Unassembled WGS sequence"/>
</dbReference>
<gene>
    <name evidence="2" type="ORF">DWZ12_04855</name>
    <name evidence="1" type="ORF">DXB81_11555</name>
</gene>
<dbReference type="EMBL" id="QRSS01000004">
    <property type="protein sequence ID" value="RGQ06520.1"/>
    <property type="molecule type" value="Genomic_DNA"/>
</dbReference>